<dbReference type="Pfam" id="PF00787">
    <property type="entry name" value="PX"/>
    <property type="match status" value="1"/>
</dbReference>
<feature type="compositionally biased region" description="Basic and acidic residues" evidence="1">
    <location>
        <begin position="438"/>
        <end position="452"/>
    </location>
</feature>
<dbReference type="Gene3D" id="3.30.1520.10">
    <property type="entry name" value="Phox-like domain"/>
    <property type="match status" value="1"/>
</dbReference>
<comment type="caution">
    <text evidence="3">The sequence shown here is derived from an EMBL/GenBank/DDBJ whole genome shotgun (WGS) entry which is preliminary data.</text>
</comment>
<dbReference type="CDD" id="cd06093">
    <property type="entry name" value="PX_domain"/>
    <property type="match status" value="1"/>
</dbReference>
<evidence type="ECO:0000256" key="1">
    <source>
        <dbReference type="SAM" id="MobiDB-lite"/>
    </source>
</evidence>
<evidence type="ECO:0000313" key="4">
    <source>
        <dbReference type="Proteomes" id="UP001479436"/>
    </source>
</evidence>
<feature type="region of interest" description="Disordered" evidence="1">
    <location>
        <begin position="426"/>
        <end position="460"/>
    </location>
</feature>
<dbReference type="InterPro" id="IPR001683">
    <property type="entry name" value="PX_dom"/>
</dbReference>
<feature type="compositionally biased region" description="Polar residues" evidence="1">
    <location>
        <begin position="175"/>
        <end position="185"/>
    </location>
</feature>
<feature type="compositionally biased region" description="Basic and acidic residues" evidence="1">
    <location>
        <begin position="223"/>
        <end position="233"/>
    </location>
</feature>
<dbReference type="SUPFAM" id="SSF54277">
    <property type="entry name" value="CAD &amp; PB1 domains"/>
    <property type="match status" value="1"/>
</dbReference>
<evidence type="ECO:0000259" key="2">
    <source>
        <dbReference type="Pfam" id="PF00787"/>
    </source>
</evidence>
<protein>
    <recommendedName>
        <fullName evidence="2">PX domain-containing protein</fullName>
    </recommendedName>
</protein>
<evidence type="ECO:0000313" key="3">
    <source>
        <dbReference type="EMBL" id="KAK9710231.1"/>
    </source>
</evidence>
<dbReference type="Proteomes" id="UP001479436">
    <property type="component" value="Unassembled WGS sequence"/>
</dbReference>
<feature type="region of interest" description="Disordered" evidence="1">
    <location>
        <begin position="474"/>
        <end position="535"/>
    </location>
</feature>
<feature type="domain" description="PX" evidence="2">
    <location>
        <begin position="55"/>
        <end position="131"/>
    </location>
</feature>
<accession>A0ABR2VZA2</accession>
<feature type="region of interest" description="Disordered" evidence="1">
    <location>
        <begin position="175"/>
        <end position="242"/>
    </location>
</feature>
<dbReference type="InterPro" id="IPR036871">
    <property type="entry name" value="PX_dom_sf"/>
</dbReference>
<sequence length="664" mass="77550">MAAVHITSPIVKHAPLLASAQITGLDLRRETCWFVMTVVPFPEDTKEDYHYLEGSYKIFRRFEHFQYFANYITVECNNSNCQVPKLKTRKRLLFSKMLYAERRKEDLNGFLTKIFQLPLKVRSSLCFAEFLGLWKGDLKENGFNETTFSHKIDYLGRELSPEAKKITTAPLISSNKLNQDLSNQRPHIRNHPHKQRCQERKKSYLQQHQYQQQQQQQQLPEQNRPRLESRQNSERMVNSDASVQRAKTCLANSLQSHYTMSTPWNNLRKTPSLKVAPWNIRHLTPKEMLALEDKRQSLARSHTYTLGAKRSMHFVSPFIRAKVIFNSEHIINFLLPRNIQLDELRQRVFAKFNKSGITEYDREEMIVLCYKRDNKVVIVATNEDLRKIIVDNTDKFTFYLPSNNLLEEFFWMREVIEIQESFLKRQGTHHSNKSTVEQNEKPSQRRESHELQRASSRRQTALVSLQKQNTLANFRKNELTTSNRNSVTTKAKTLSGSYRARRVRHSDRQGRRKGKLEKTSPTESPSLPEESDSYQLDNAVTEQKILKIVLDSDNSMNLNLHENILYQDLRQLVIEKFRNLDCSLESLKTSHLTYKTGEVELVHLASQDEMSKLFIALSSVKTLEEKQPSSKQTLYLLPEQLFTSLKKEVLSLSVPVTASEVYHP</sequence>
<dbReference type="EMBL" id="JASJQH010007356">
    <property type="protein sequence ID" value="KAK9710231.1"/>
    <property type="molecule type" value="Genomic_DNA"/>
</dbReference>
<feature type="compositionally biased region" description="Low complexity" evidence="1">
    <location>
        <begin position="206"/>
        <end position="218"/>
    </location>
</feature>
<name>A0ABR2VZA2_9FUNG</name>
<dbReference type="SUPFAM" id="SSF64268">
    <property type="entry name" value="PX domain"/>
    <property type="match status" value="1"/>
</dbReference>
<feature type="compositionally biased region" description="Polar residues" evidence="1">
    <location>
        <begin position="479"/>
        <end position="496"/>
    </location>
</feature>
<gene>
    <name evidence="3" type="ORF">K7432_008554</name>
</gene>
<proteinExistence type="predicted"/>
<organism evidence="3 4">
    <name type="scientific">Basidiobolus ranarum</name>
    <dbReference type="NCBI Taxonomy" id="34480"/>
    <lineage>
        <taxon>Eukaryota</taxon>
        <taxon>Fungi</taxon>
        <taxon>Fungi incertae sedis</taxon>
        <taxon>Zoopagomycota</taxon>
        <taxon>Entomophthoromycotina</taxon>
        <taxon>Basidiobolomycetes</taxon>
        <taxon>Basidiobolales</taxon>
        <taxon>Basidiobolaceae</taxon>
        <taxon>Basidiobolus</taxon>
    </lineage>
</organism>
<feature type="compositionally biased region" description="Basic residues" evidence="1">
    <location>
        <begin position="186"/>
        <end position="195"/>
    </location>
</feature>
<feature type="compositionally biased region" description="Basic residues" evidence="1">
    <location>
        <begin position="499"/>
        <end position="515"/>
    </location>
</feature>
<keyword evidence="4" id="KW-1185">Reference proteome</keyword>
<reference evidence="3 4" key="1">
    <citation type="submission" date="2023-04" db="EMBL/GenBank/DDBJ databases">
        <title>Genome of Basidiobolus ranarum AG-B5.</title>
        <authorList>
            <person name="Stajich J.E."/>
            <person name="Carter-House D."/>
            <person name="Gryganskyi A."/>
        </authorList>
    </citation>
    <scope>NUCLEOTIDE SEQUENCE [LARGE SCALE GENOMIC DNA]</scope>
    <source>
        <strain evidence="3 4">AG-B5</strain>
    </source>
</reference>